<name>A0A0P7BC21_9BACT</name>
<dbReference type="EMBL" id="LGTQ01000009">
    <property type="protein sequence ID" value="KPM48082.1"/>
    <property type="molecule type" value="Genomic_DNA"/>
</dbReference>
<keyword evidence="3" id="KW-1185">Reference proteome</keyword>
<evidence type="ECO:0000313" key="3">
    <source>
        <dbReference type="Proteomes" id="UP000050454"/>
    </source>
</evidence>
<evidence type="ECO:0000313" key="2">
    <source>
        <dbReference type="EMBL" id="KPM48082.1"/>
    </source>
</evidence>
<gene>
    <name evidence="2" type="ORF">AFM12_12900</name>
</gene>
<accession>A0A0P7BC21</accession>
<evidence type="ECO:0000256" key="1">
    <source>
        <dbReference type="SAM" id="MobiDB-lite"/>
    </source>
</evidence>
<dbReference type="Proteomes" id="UP000050454">
    <property type="component" value="Unassembled WGS sequence"/>
</dbReference>
<organism evidence="2 3">
    <name type="scientific">Jiulongibacter sediminis</name>
    <dbReference type="NCBI Taxonomy" id="1605367"/>
    <lineage>
        <taxon>Bacteria</taxon>
        <taxon>Pseudomonadati</taxon>
        <taxon>Bacteroidota</taxon>
        <taxon>Cytophagia</taxon>
        <taxon>Cytophagales</taxon>
        <taxon>Leadbetterellaceae</taxon>
        <taxon>Jiulongibacter</taxon>
    </lineage>
</organism>
<dbReference type="AlphaFoldDB" id="A0A0P7BC21"/>
<protein>
    <recommendedName>
        <fullName evidence="4">DNA polymerase III subunit gamma/tau</fullName>
    </recommendedName>
</protein>
<evidence type="ECO:0008006" key="4">
    <source>
        <dbReference type="Google" id="ProtNLM"/>
    </source>
</evidence>
<feature type="region of interest" description="Disordered" evidence="1">
    <location>
        <begin position="1"/>
        <end position="28"/>
    </location>
</feature>
<dbReference type="RefSeq" id="WP_082391328.1">
    <property type="nucleotide sequence ID" value="NZ_JXSZ01000009.1"/>
</dbReference>
<proteinExistence type="predicted"/>
<comment type="caution">
    <text evidence="2">The sequence shown here is derived from an EMBL/GenBank/DDBJ whole genome shotgun (WGS) entry which is preliminary data.</text>
</comment>
<dbReference type="STRING" id="1605367.AFM12_12900"/>
<sequence>MSSSQSVVVKSDADAETSKLSDFQTSKPKKLSRLKSTADLEADLEEVEKSQQTEEVQVHQGDATYTKEGVIAALKAYGKTLQKQTEKFIVESDIELKDGMLTLLLVNNTLMELFHELKQEILDFVRKEIKNGSIQIDARLIAEVKEAKPRTEQEKFKAMVEKNPALKTFKDDLGLDLVY</sequence>
<reference evidence="2 3" key="1">
    <citation type="submission" date="2015-07" db="EMBL/GenBank/DDBJ databases">
        <title>The draft genome sequence of Leadbetterella sp. JN14-9.</title>
        <authorList>
            <person name="Liu Y."/>
            <person name="Du J."/>
            <person name="Shao Z."/>
        </authorList>
    </citation>
    <scope>NUCLEOTIDE SEQUENCE [LARGE SCALE GENOMIC DNA]</scope>
    <source>
        <strain evidence="2 3">JN14-9</strain>
    </source>
</reference>